<dbReference type="EMBL" id="AFWV01000006">
    <property type="protein sequence ID" value="EGV18554.1"/>
    <property type="molecule type" value="Genomic_DNA"/>
</dbReference>
<dbReference type="GO" id="GO:0016740">
    <property type="term" value="F:transferase activity"/>
    <property type="evidence" value="ECO:0007669"/>
    <property type="project" value="UniProtKB-KW"/>
</dbReference>
<dbReference type="InterPro" id="IPR001173">
    <property type="entry name" value="Glyco_trans_2-like"/>
</dbReference>
<reference evidence="4 5" key="1">
    <citation type="submission" date="2011-06" db="EMBL/GenBank/DDBJ databases">
        <title>The draft genome of Thiocapsa marina 5811.</title>
        <authorList>
            <consortium name="US DOE Joint Genome Institute (JGI-PGF)"/>
            <person name="Lucas S."/>
            <person name="Han J."/>
            <person name="Cheng J.-F."/>
            <person name="Goodwin L."/>
            <person name="Pitluck S."/>
            <person name="Peters L."/>
            <person name="Land M.L."/>
            <person name="Hauser L."/>
            <person name="Vogl K."/>
            <person name="Liu Z."/>
            <person name="Imhoff J."/>
            <person name="Thiel V."/>
            <person name="Frigaard N.-U."/>
            <person name="Bryant D."/>
            <person name="Woyke T.J."/>
        </authorList>
    </citation>
    <scope>NUCLEOTIDE SEQUENCE [LARGE SCALE GENOMIC DNA]</scope>
    <source>
        <strain evidence="4 5">5811</strain>
    </source>
</reference>
<accession>F9UAT6</accession>
<dbReference type="PANTHER" id="PTHR43685">
    <property type="entry name" value="GLYCOSYLTRANSFERASE"/>
    <property type="match status" value="1"/>
</dbReference>
<dbReference type="InterPro" id="IPR029044">
    <property type="entry name" value="Nucleotide-diphossugar_trans"/>
</dbReference>
<dbReference type="Proteomes" id="UP000005459">
    <property type="component" value="Unassembled WGS sequence"/>
</dbReference>
<gene>
    <name evidence="4" type="ORF">ThimaDRAFT_1972</name>
</gene>
<dbReference type="OrthoDB" id="9781367at2"/>
<evidence type="ECO:0000256" key="1">
    <source>
        <dbReference type="ARBA" id="ARBA00022679"/>
    </source>
</evidence>
<evidence type="ECO:0000259" key="3">
    <source>
        <dbReference type="Pfam" id="PF02709"/>
    </source>
</evidence>
<evidence type="ECO:0000313" key="4">
    <source>
        <dbReference type="EMBL" id="EGV18554.1"/>
    </source>
</evidence>
<dbReference type="RefSeq" id="WP_007192848.1">
    <property type="nucleotide sequence ID" value="NZ_AFWV01000006.1"/>
</dbReference>
<organism evidence="4 5">
    <name type="scientific">Thiocapsa marina 5811</name>
    <dbReference type="NCBI Taxonomy" id="768671"/>
    <lineage>
        <taxon>Bacteria</taxon>
        <taxon>Pseudomonadati</taxon>
        <taxon>Pseudomonadota</taxon>
        <taxon>Gammaproteobacteria</taxon>
        <taxon>Chromatiales</taxon>
        <taxon>Chromatiaceae</taxon>
        <taxon>Thiocapsa</taxon>
    </lineage>
</organism>
<proteinExistence type="predicted"/>
<dbReference type="Pfam" id="PF00535">
    <property type="entry name" value="Glycos_transf_2"/>
    <property type="match status" value="1"/>
</dbReference>
<sequence length="428" mass="48246">MIDNYAVSVIIPTHNRSESLSRSLFALSRQTLGEPFEVIVVADGCTDDTGSRVSDLVLPYSFRYLEQAPAGPAAARNRGAEDARADILLFLDDDMEAAPALIDSHLKAHRAFPGGLVQGYFPISVGADRRDFLMRSTAAWWGRFFADLSEPGHRFRFTEICTGNLSVPRDLFISIGGFNPDFHNKAGEDFDFGARVLRRGLHVRFVRNAFSWHHDRPTLPRSLSRARAEGRGHVLILGKDPSLTRALPLGHRPHGRLRQIAFKLSWGPRVPADFFSLCLRLLWFAAVRLRLRKVARRCYLGLHALHYWFGVRDELGTFPVWQRLVQDAPIHADAEREIDIDLKQGWQVLEVLLQEVRPDAVRLWYGDHPLARVAPEFGMEALGYDQVRAYILDHLSLQLLGIRLLEPQDAAGVVDKSPVSDRAVPVMV</sequence>
<dbReference type="InterPro" id="IPR050834">
    <property type="entry name" value="Glycosyltransf_2"/>
</dbReference>
<dbReference type="PANTHER" id="PTHR43685:SF3">
    <property type="entry name" value="SLR2126 PROTEIN"/>
    <property type="match status" value="1"/>
</dbReference>
<dbReference type="Gene3D" id="3.90.550.10">
    <property type="entry name" value="Spore Coat Polysaccharide Biosynthesis Protein SpsA, Chain A"/>
    <property type="match status" value="1"/>
</dbReference>
<dbReference type="STRING" id="768671.ThimaDRAFT_1972"/>
<keyword evidence="5" id="KW-1185">Reference proteome</keyword>
<evidence type="ECO:0000259" key="2">
    <source>
        <dbReference type="Pfam" id="PF00535"/>
    </source>
</evidence>
<protein>
    <submittedName>
        <fullName evidence="4">Glycosyl transferase family 2</fullName>
    </submittedName>
</protein>
<feature type="domain" description="Galactosyltransferase C-terminal" evidence="3">
    <location>
        <begin position="143"/>
        <end position="208"/>
    </location>
</feature>
<dbReference type="AlphaFoldDB" id="F9UAT6"/>
<dbReference type="PATRIC" id="fig|768671.3.peg.2089"/>
<feature type="domain" description="Glycosyltransferase 2-like" evidence="2">
    <location>
        <begin position="8"/>
        <end position="137"/>
    </location>
</feature>
<keyword evidence="1 4" id="KW-0808">Transferase</keyword>
<dbReference type="InterPro" id="IPR027791">
    <property type="entry name" value="Galactosyl_T_C"/>
</dbReference>
<name>F9UAT6_9GAMM</name>
<dbReference type="SUPFAM" id="SSF53448">
    <property type="entry name" value="Nucleotide-diphospho-sugar transferases"/>
    <property type="match status" value="1"/>
</dbReference>
<dbReference type="Pfam" id="PF02709">
    <property type="entry name" value="Glyco_transf_7C"/>
    <property type="match status" value="1"/>
</dbReference>
<evidence type="ECO:0000313" key="5">
    <source>
        <dbReference type="Proteomes" id="UP000005459"/>
    </source>
</evidence>
<dbReference type="eggNOG" id="COG1216">
    <property type="taxonomic scope" value="Bacteria"/>
</dbReference>